<sequence>MCGGTRARSFSLPPFRYGGLGLFLGCERDVGMDLSGSFSLTDVRRGGISNSDADIEPVTQVSFPQYREQRGRSRRRGGRSKSSHLGVPKCLRLVEAVRGGGEK</sequence>
<accession>A0A392QGF3</accession>
<dbReference type="EMBL" id="LXQA010136314">
    <property type="protein sequence ID" value="MCI23481.1"/>
    <property type="molecule type" value="Genomic_DNA"/>
</dbReference>
<keyword evidence="3" id="KW-1185">Reference proteome</keyword>
<protein>
    <submittedName>
        <fullName evidence="2">Uncharacterized protein</fullName>
    </submittedName>
</protein>
<evidence type="ECO:0000313" key="3">
    <source>
        <dbReference type="Proteomes" id="UP000265520"/>
    </source>
</evidence>
<feature type="region of interest" description="Disordered" evidence="1">
    <location>
        <begin position="59"/>
        <end position="87"/>
    </location>
</feature>
<feature type="compositionally biased region" description="Basic residues" evidence="1">
    <location>
        <begin position="72"/>
        <end position="82"/>
    </location>
</feature>
<dbReference type="AlphaFoldDB" id="A0A392QGF3"/>
<proteinExistence type="predicted"/>
<evidence type="ECO:0000313" key="2">
    <source>
        <dbReference type="EMBL" id="MCI23481.1"/>
    </source>
</evidence>
<dbReference type="Proteomes" id="UP000265520">
    <property type="component" value="Unassembled WGS sequence"/>
</dbReference>
<evidence type="ECO:0000256" key="1">
    <source>
        <dbReference type="SAM" id="MobiDB-lite"/>
    </source>
</evidence>
<comment type="caution">
    <text evidence="2">The sequence shown here is derived from an EMBL/GenBank/DDBJ whole genome shotgun (WGS) entry which is preliminary data.</text>
</comment>
<name>A0A392QGF3_9FABA</name>
<reference evidence="2 3" key="1">
    <citation type="journal article" date="2018" name="Front. Plant Sci.">
        <title>Red Clover (Trifolium pratense) and Zigzag Clover (T. medium) - A Picture of Genomic Similarities and Differences.</title>
        <authorList>
            <person name="Dluhosova J."/>
            <person name="Istvanek J."/>
            <person name="Nedelnik J."/>
            <person name="Repkova J."/>
        </authorList>
    </citation>
    <scope>NUCLEOTIDE SEQUENCE [LARGE SCALE GENOMIC DNA]</scope>
    <source>
        <strain evidence="3">cv. 10/8</strain>
        <tissue evidence="2">Leaf</tissue>
    </source>
</reference>
<organism evidence="2 3">
    <name type="scientific">Trifolium medium</name>
    <dbReference type="NCBI Taxonomy" id="97028"/>
    <lineage>
        <taxon>Eukaryota</taxon>
        <taxon>Viridiplantae</taxon>
        <taxon>Streptophyta</taxon>
        <taxon>Embryophyta</taxon>
        <taxon>Tracheophyta</taxon>
        <taxon>Spermatophyta</taxon>
        <taxon>Magnoliopsida</taxon>
        <taxon>eudicotyledons</taxon>
        <taxon>Gunneridae</taxon>
        <taxon>Pentapetalae</taxon>
        <taxon>rosids</taxon>
        <taxon>fabids</taxon>
        <taxon>Fabales</taxon>
        <taxon>Fabaceae</taxon>
        <taxon>Papilionoideae</taxon>
        <taxon>50 kb inversion clade</taxon>
        <taxon>NPAAA clade</taxon>
        <taxon>Hologalegina</taxon>
        <taxon>IRL clade</taxon>
        <taxon>Trifolieae</taxon>
        <taxon>Trifolium</taxon>
    </lineage>
</organism>